<sequence>MGNIRNFCIIAHIDHGKSTLADRMLEITGTVEKRKMREQYLDMHPLERERGITIKMQPVRMRYKEYILNLIDTPGHIDFNYEVSRALAAVEGAVLLVDATQGVEAQTFSNIELARELKLAIIPVVNKIDLPQARIKETKEEIKKMLGCLEGEILEVSAKTGEGVEMLLEEIIRKIPPPYNLEAGLPSGSPASKNDVRALIFDFEYSTHRGVIAHVRVFDGEIKKSDELVLAVAGERFFVTETGVFKPELSANEILRAGEIGYVVTGIKTAKTVRVGDTILNSNAKTQMSKALPGYKEVRPVVFSGFYPARLAGASAKRESQDKFEDLKRALERLKLIDSALSFEEESSGVLGRGFRCGFLGMLHLEIVVERLSRDFGVKVIVATPTVEYKVLLKNNKGVGVYAPSKFPDDHEILGIYEPWLRLEILMPPDKLPQILKLLKEHEAEIGDTNKFSEIRVKLEAKMPLRELVRDFFDELKSASSGYASLNYEFIESRQADLLRLDVLIAEEIEPAFSKVVSRRRLEHEAEDAVEKLYKILPRALFVLKIQAKAAGRILASRTLRALSKDVTGHLYGGDRSRKMKLWKKQKKGKKRLRERGGYQIPTDVFLKMIKK</sequence>
<dbReference type="NCBIfam" id="TIGR00231">
    <property type="entry name" value="small_GTP"/>
    <property type="match status" value="1"/>
</dbReference>
<dbReference type="CDD" id="cd01890">
    <property type="entry name" value="LepA"/>
    <property type="match status" value="1"/>
</dbReference>
<dbReference type="HAMAP" id="MF_00071">
    <property type="entry name" value="LepA"/>
    <property type="match status" value="1"/>
</dbReference>
<keyword evidence="2 6" id="KW-0547">Nucleotide-binding</keyword>
<dbReference type="InterPro" id="IPR027417">
    <property type="entry name" value="P-loop_NTPase"/>
</dbReference>
<dbReference type="InterPro" id="IPR005225">
    <property type="entry name" value="Small_GTP-bd"/>
</dbReference>
<dbReference type="FunFam" id="2.40.30.10:FF:000015">
    <property type="entry name" value="Translation factor GUF1, mitochondrial"/>
    <property type="match status" value="1"/>
</dbReference>
<gene>
    <name evidence="6" type="primary">lepA</name>
    <name evidence="8" type="ORF">A2834_01675</name>
</gene>
<dbReference type="GO" id="GO:0043022">
    <property type="term" value="F:ribosome binding"/>
    <property type="evidence" value="ECO:0007669"/>
    <property type="project" value="UniProtKB-UniRule"/>
</dbReference>
<dbReference type="InterPro" id="IPR000640">
    <property type="entry name" value="EFG_V-like"/>
</dbReference>
<keyword evidence="6" id="KW-1003">Cell membrane</keyword>
<name>A0A1F5VF22_9BACT</name>
<proteinExistence type="inferred from homology"/>
<evidence type="ECO:0000313" key="9">
    <source>
        <dbReference type="Proteomes" id="UP000179251"/>
    </source>
</evidence>
<keyword evidence="5 6" id="KW-0342">GTP-binding</keyword>
<dbReference type="GO" id="GO:0005525">
    <property type="term" value="F:GTP binding"/>
    <property type="evidence" value="ECO:0007669"/>
    <property type="project" value="UniProtKB-UniRule"/>
</dbReference>
<dbReference type="Pfam" id="PF06421">
    <property type="entry name" value="LepA_C"/>
    <property type="match status" value="1"/>
</dbReference>
<keyword evidence="4 6" id="KW-0648">Protein biosynthesis</keyword>
<dbReference type="Gene3D" id="3.30.70.870">
    <property type="entry name" value="Elongation Factor G (Translational Gtpase), domain 3"/>
    <property type="match status" value="1"/>
</dbReference>
<dbReference type="FunFam" id="3.40.50.300:FF:000078">
    <property type="entry name" value="Elongation factor 4"/>
    <property type="match status" value="1"/>
</dbReference>
<evidence type="ECO:0000256" key="1">
    <source>
        <dbReference type="ARBA" id="ARBA00005454"/>
    </source>
</evidence>
<comment type="function">
    <text evidence="6">Required for accurate and efficient protein synthesis under certain stress conditions. May act as a fidelity factor of the translation reaction, by catalyzing a one-codon backward translocation of tRNAs on improperly translocated ribosomes. Back-translocation proceeds from a post-translocation (POST) complex to a pre-translocation (PRE) complex, thus giving elongation factor G a second chance to translocate the tRNAs correctly. Binds to ribosomes in a GTP-dependent manner.</text>
</comment>
<dbReference type="InterPro" id="IPR006297">
    <property type="entry name" value="EF-4"/>
</dbReference>
<evidence type="ECO:0000259" key="7">
    <source>
        <dbReference type="PROSITE" id="PS51722"/>
    </source>
</evidence>
<dbReference type="Pfam" id="PF03144">
    <property type="entry name" value="GTP_EFTU_D2"/>
    <property type="match status" value="1"/>
</dbReference>
<dbReference type="PROSITE" id="PS51722">
    <property type="entry name" value="G_TR_2"/>
    <property type="match status" value="1"/>
</dbReference>
<dbReference type="EMBL" id="MFHD01000023">
    <property type="protein sequence ID" value="OGF62016.1"/>
    <property type="molecule type" value="Genomic_DNA"/>
</dbReference>
<evidence type="ECO:0000313" key="8">
    <source>
        <dbReference type="EMBL" id="OGF62016.1"/>
    </source>
</evidence>
<reference evidence="8 9" key="1">
    <citation type="journal article" date="2016" name="Nat. Commun.">
        <title>Thousands of microbial genomes shed light on interconnected biogeochemical processes in an aquifer system.</title>
        <authorList>
            <person name="Anantharaman K."/>
            <person name="Brown C.T."/>
            <person name="Hug L.A."/>
            <person name="Sharon I."/>
            <person name="Castelle C.J."/>
            <person name="Probst A.J."/>
            <person name="Thomas B.C."/>
            <person name="Singh A."/>
            <person name="Wilkins M.J."/>
            <person name="Karaoz U."/>
            <person name="Brodie E.L."/>
            <person name="Williams K.H."/>
            <person name="Hubbard S.S."/>
            <person name="Banfield J.F."/>
        </authorList>
    </citation>
    <scope>NUCLEOTIDE SEQUENCE [LARGE SCALE GENOMIC DNA]</scope>
</reference>
<protein>
    <recommendedName>
        <fullName evidence="6">Elongation factor 4</fullName>
        <shortName evidence="6">EF-4</shortName>
        <ecNumber evidence="6">3.6.5.n1</ecNumber>
    </recommendedName>
    <alternativeName>
        <fullName evidence="6">Ribosomal back-translocase LepA</fullName>
    </alternativeName>
</protein>
<evidence type="ECO:0000256" key="3">
    <source>
        <dbReference type="ARBA" id="ARBA00022801"/>
    </source>
</evidence>
<dbReference type="GO" id="GO:0003924">
    <property type="term" value="F:GTPase activity"/>
    <property type="evidence" value="ECO:0007669"/>
    <property type="project" value="UniProtKB-UniRule"/>
</dbReference>
<dbReference type="Gene3D" id="2.40.30.10">
    <property type="entry name" value="Translation factors"/>
    <property type="match status" value="1"/>
</dbReference>
<dbReference type="Gene3D" id="3.30.70.240">
    <property type="match status" value="1"/>
</dbReference>
<evidence type="ECO:0000256" key="2">
    <source>
        <dbReference type="ARBA" id="ARBA00022741"/>
    </source>
</evidence>
<dbReference type="Proteomes" id="UP000179251">
    <property type="component" value="Unassembled WGS sequence"/>
</dbReference>
<dbReference type="PRINTS" id="PR00315">
    <property type="entry name" value="ELONGATNFCT"/>
</dbReference>
<comment type="caution">
    <text evidence="8">The sequence shown here is derived from an EMBL/GenBank/DDBJ whole genome shotgun (WGS) entry which is preliminary data.</text>
</comment>
<dbReference type="SUPFAM" id="SSF50447">
    <property type="entry name" value="Translation proteins"/>
    <property type="match status" value="1"/>
</dbReference>
<evidence type="ECO:0000256" key="4">
    <source>
        <dbReference type="ARBA" id="ARBA00022917"/>
    </source>
</evidence>
<dbReference type="GO" id="GO:0045727">
    <property type="term" value="P:positive regulation of translation"/>
    <property type="evidence" value="ECO:0007669"/>
    <property type="project" value="UniProtKB-UniRule"/>
</dbReference>
<dbReference type="InterPro" id="IPR009000">
    <property type="entry name" value="Transl_B-barrel_sf"/>
</dbReference>
<dbReference type="EC" id="3.6.5.n1" evidence="6"/>
<dbReference type="NCBIfam" id="TIGR01393">
    <property type="entry name" value="lepA"/>
    <property type="match status" value="1"/>
</dbReference>
<dbReference type="AlphaFoldDB" id="A0A1F5VF22"/>
<feature type="binding site" evidence="6">
    <location>
        <begin position="126"/>
        <end position="129"/>
    </location>
    <ligand>
        <name>GTP</name>
        <dbReference type="ChEBI" id="CHEBI:37565"/>
    </ligand>
</feature>
<dbReference type="Gene3D" id="3.40.50.300">
    <property type="entry name" value="P-loop containing nucleotide triphosphate hydrolases"/>
    <property type="match status" value="1"/>
</dbReference>
<evidence type="ECO:0000256" key="5">
    <source>
        <dbReference type="ARBA" id="ARBA00023134"/>
    </source>
</evidence>
<dbReference type="STRING" id="1798325.A2834_01675"/>
<dbReference type="InterPro" id="IPR038363">
    <property type="entry name" value="LepA_C_sf"/>
</dbReference>
<dbReference type="Pfam" id="PF00009">
    <property type="entry name" value="GTP_EFTU"/>
    <property type="match status" value="1"/>
</dbReference>
<dbReference type="SUPFAM" id="SSF52540">
    <property type="entry name" value="P-loop containing nucleoside triphosphate hydrolases"/>
    <property type="match status" value="1"/>
</dbReference>
<keyword evidence="8" id="KW-0251">Elongation factor</keyword>
<feature type="domain" description="Tr-type G" evidence="7">
    <location>
        <begin position="2"/>
        <end position="179"/>
    </location>
</feature>
<keyword evidence="3 6" id="KW-0378">Hydrolase</keyword>
<feature type="binding site" evidence="6">
    <location>
        <begin position="14"/>
        <end position="19"/>
    </location>
    <ligand>
        <name>GTP</name>
        <dbReference type="ChEBI" id="CHEBI:37565"/>
    </ligand>
</feature>
<dbReference type="InterPro" id="IPR004161">
    <property type="entry name" value="EFTu-like_2"/>
</dbReference>
<comment type="similarity">
    <text evidence="1 6">Belongs to the TRAFAC class translation factor GTPase superfamily. Classic translation factor GTPase family. LepA subfamily.</text>
</comment>
<evidence type="ECO:0000256" key="6">
    <source>
        <dbReference type="HAMAP-Rule" id="MF_00071"/>
    </source>
</evidence>
<accession>A0A1F5VF22</accession>
<dbReference type="Gene3D" id="3.30.70.2570">
    <property type="entry name" value="Elongation factor 4, C-terminal domain"/>
    <property type="match status" value="1"/>
</dbReference>
<dbReference type="SUPFAM" id="SSF54980">
    <property type="entry name" value="EF-G C-terminal domain-like"/>
    <property type="match status" value="2"/>
</dbReference>
<comment type="subcellular location">
    <subcellularLocation>
        <location evidence="6">Cell membrane</location>
        <topology evidence="6">Peripheral membrane protein</topology>
        <orientation evidence="6">Cytoplasmic side</orientation>
    </subcellularLocation>
</comment>
<comment type="catalytic activity">
    <reaction evidence="6">
        <text>GTP + H2O = GDP + phosphate + H(+)</text>
        <dbReference type="Rhea" id="RHEA:19669"/>
        <dbReference type="ChEBI" id="CHEBI:15377"/>
        <dbReference type="ChEBI" id="CHEBI:15378"/>
        <dbReference type="ChEBI" id="CHEBI:37565"/>
        <dbReference type="ChEBI" id="CHEBI:43474"/>
        <dbReference type="ChEBI" id="CHEBI:58189"/>
        <dbReference type="EC" id="3.6.5.n1"/>
    </reaction>
</comment>
<dbReference type="PANTHER" id="PTHR43512:SF4">
    <property type="entry name" value="TRANSLATION FACTOR GUF1 HOMOLOG, CHLOROPLASTIC"/>
    <property type="match status" value="1"/>
</dbReference>
<keyword evidence="6" id="KW-0472">Membrane</keyword>
<organism evidence="8 9">
    <name type="scientific">Candidatus Giovannonibacteria bacterium RIFCSPHIGHO2_01_FULL_45_23</name>
    <dbReference type="NCBI Taxonomy" id="1798325"/>
    <lineage>
        <taxon>Bacteria</taxon>
        <taxon>Candidatus Giovannoniibacteriota</taxon>
    </lineage>
</organism>
<dbReference type="InterPro" id="IPR035647">
    <property type="entry name" value="EFG_III/V"/>
</dbReference>
<dbReference type="GO" id="GO:0005886">
    <property type="term" value="C:plasma membrane"/>
    <property type="evidence" value="ECO:0007669"/>
    <property type="project" value="UniProtKB-SubCell"/>
</dbReference>
<dbReference type="PANTHER" id="PTHR43512">
    <property type="entry name" value="TRANSLATION FACTOR GUF1-RELATED"/>
    <property type="match status" value="1"/>
</dbReference>
<dbReference type="Pfam" id="PF00679">
    <property type="entry name" value="EFG_C"/>
    <property type="match status" value="1"/>
</dbReference>
<dbReference type="InterPro" id="IPR000795">
    <property type="entry name" value="T_Tr_GTP-bd_dom"/>
</dbReference>
<dbReference type="InterPro" id="IPR013842">
    <property type="entry name" value="LepA_CTD"/>
</dbReference>
<dbReference type="GO" id="GO:0003746">
    <property type="term" value="F:translation elongation factor activity"/>
    <property type="evidence" value="ECO:0007669"/>
    <property type="project" value="UniProtKB-UniRule"/>
</dbReference>